<evidence type="ECO:0000313" key="1">
    <source>
        <dbReference type="EMBL" id="AGO87892.1"/>
    </source>
</evidence>
<sequence length="63" mass="6877">MGERKIIEHLDIFEGENNVMITTTVSCGLELVDAVDDYIKEGFTVVSSSSGGTNIQVYLVKPL</sequence>
<reference evidence="1" key="1">
    <citation type="journal article" date="2014" name="ISME J.">
        <title>Genomic properties of Marine Group A bacteria indicate a role in the marine sulfur cycle.</title>
        <authorList>
            <person name="Wright J.J."/>
            <person name="Mewis K."/>
            <person name="Hanson N.W."/>
            <person name="Konwar K.M."/>
            <person name="Maas K.R."/>
            <person name="Hallam S.J."/>
        </authorList>
    </citation>
    <scope>NUCLEOTIDE SEQUENCE</scope>
</reference>
<name>S4W473_9BACT</name>
<dbReference type="AlphaFoldDB" id="S4W473"/>
<dbReference type="EMBL" id="KF170417">
    <property type="protein sequence ID" value="AGO87892.1"/>
    <property type="molecule type" value="Genomic_DNA"/>
</dbReference>
<organism evidence="1">
    <name type="scientific">uncultured bacterium FPPP_33K14</name>
    <dbReference type="NCBI Taxonomy" id="1343846"/>
    <lineage>
        <taxon>Bacteria</taxon>
        <taxon>environmental samples</taxon>
    </lineage>
</organism>
<dbReference type="PROSITE" id="PS51257">
    <property type="entry name" value="PROKAR_LIPOPROTEIN"/>
    <property type="match status" value="1"/>
</dbReference>
<protein>
    <submittedName>
        <fullName evidence="1">Uncharacterized protein</fullName>
    </submittedName>
</protein>
<accession>S4W473</accession>
<proteinExistence type="predicted"/>